<dbReference type="PANTHER" id="PTHR34703">
    <property type="entry name" value="ANTIPORTER SUBUNIT MNHG2-RELATED"/>
    <property type="match status" value="1"/>
</dbReference>
<dbReference type="RefSeq" id="WP_049704561.1">
    <property type="nucleotide sequence ID" value="NZ_BMFM01000001.1"/>
</dbReference>
<dbReference type="OrthoDB" id="4427992at2"/>
<name>A0A5B9DL84_9HYPH</name>
<gene>
    <name evidence="1" type="ORF">FNA67_07280</name>
</gene>
<dbReference type="GO" id="GO:0015385">
    <property type="term" value="F:sodium:proton antiporter activity"/>
    <property type="evidence" value="ECO:0007669"/>
    <property type="project" value="TreeGrafter"/>
</dbReference>
<organism evidence="1 2">
    <name type="scientific">Paradevosia tibetensis</name>
    <dbReference type="NCBI Taxonomy" id="1447062"/>
    <lineage>
        <taxon>Bacteria</taxon>
        <taxon>Pseudomonadati</taxon>
        <taxon>Pseudomonadota</taxon>
        <taxon>Alphaproteobacteria</taxon>
        <taxon>Hyphomicrobiales</taxon>
        <taxon>Devosiaceae</taxon>
        <taxon>Paradevosia</taxon>
    </lineage>
</organism>
<accession>A0A5B9DL84</accession>
<evidence type="ECO:0000313" key="1">
    <source>
        <dbReference type="EMBL" id="QEE19984.1"/>
    </source>
</evidence>
<keyword evidence="2" id="KW-1185">Reference proteome</keyword>
<reference evidence="1 2" key="1">
    <citation type="journal article" date="2015" name="Int. J. Syst. Evol. Microbiol.">
        <title>Youhaiella tibetensis gen. nov., sp. nov., isolated from subsurface sediment.</title>
        <authorList>
            <person name="Wang Y.X."/>
            <person name="Huang F.Q."/>
            <person name="Nogi Y."/>
            <person name="Pang S.J."/>
            <person name="Wang P.K."/>
            <person name="Lv J."/>
        </authorList>
    </citation>
    <scope>NUCLEOTIDE SEQUENCE [LARGE SCALE GENOMIC DNA]</scope>
    <source>
        <strain evidence="2">fig4</strain>
    </source>
</reference>
<sequence length="124" mass="13451">MSGLDEFPVWAAVIIAILVLAGALLTLIGAFGLLRLKTYYERIHAPTLGTSFGTLFIVAASIIFFSISQGRPLFHEILVFIFITVTTPVTLMLLARAALFRDQAEGKEVPGAARLNETISRDGD</sequence>
<dbReference type="Pfam" id="PF03334">
    <property type="entry name" value="PhaG_MnhG_YufB"/>
    <property type="match status" value="1"/>
</dbReference>
<dbReference type="PANTHER" id="PTHR34703:SF1">
    <property type="entry name" value="ANTIPORTER SUBUNIT MNHG2-RELATED"/>
    <property type="match status" value="1"/>
</dbReference>
<dbReference type="EMBL" id="CP041690">
    <property type="protein sequence ID" value="QEE19984.1"/>
    <property type="molecule type" value="Genomic_DNA"/>
</dbReference>
<dbReference type="AlphaFoldDB" id="A0A5B9DL84"/>
<dbReference type="NCBIfam" id="TIGR01300">
    <property type="entry name" value="CPA3_mnhG_phaG"/>
    <property type="match status" value="1"/>
</dbReference>
<protein>
    <submittedName>
        <fullName evidence="1">Uncharacterized protein</fullName>
    </submittedName>
</protein>
<dbReference type="InterPro" id="IPR005133">
    <property type="entry name" value="PhaG_MnhG_YufB"/>
</dbReference>
<proteinExistence type="predicted"/>
<dbReference type="KEGG" id="yti:FNA67_07280"/>
<dbReference type="Proteomes" id="UP000321062">
    <property type="component" value="Chromosome"/>
</dbReference>
<evidence type="ECO:0000313" key="2">
    <source>
        <dbReference type="Proteomes" id="UP000321062"/>
    </source>
</evidence>